<feature type="transmembrane region" description="Helical" evidence="1">
    <location>
        <begin position="355"/>
        <end position="376"/>
    </location>
</feature>
<name>A0ABS1BGS4_9SPHI</name>
<dbReference type="Pfam" id="PF01757">
    <property type="entry name" value="Acyl_transf_3"/>
    <property type="match status" value="1"/>
</dbReference>
<feature type="transmembrane region" description="Helical" evidence="1">
    <location>
        <begin position="235"/>
        <end position="253"/>
    </location>
</feature>
<sequence length="396" mass="46665">MSEKTISKSIAIKTKDPALKMLDILRGLAAFYVVMAHARWILWEGFSSGYVLHPQQYNFFDKFLMYLFSAFKYGHFAVIFFFVLSGFVIHLRQANNGLFNKVYRLDLGYYFNRRLTRIYPPFIISLLLTFALDSFGKQIYTPIYTGAVNYTLSFLHLNTNFDLVFFLKNLFFLQKDNSELWGSNPVIWSLQMEWWFYMIYPIMLFLNKKSFIKMTAVVFILSLIAIIAFEFYPNMIFKILGYFLLWWFGATLSEIYIHKGLHQKVSYSFLVLFLIVPSIIHLKDFYADLIFAIGVCGIISTIFYTYKYHQIIKWPSFLTKLGKFSYTLYLVHSSIFIFIAAIYMRANTGHLPSTFYLMIVGVGFVLLFSNYLYFITEKPFLSQTKRKLPSQPKFDQ</sequence>
<feature type="transmembrane region" description="Helical" evidence="1">
    <location>
        <begin position="265"/>
        <end position="283"/>
    </location>
</feature>
<keyword evidence="1" id="KW-0472">Membrane</keyword>
<dbReference type="PANTHER" id="PTHR23028">
    <property type="entry name" value="ACETYLTRANSFERASE"/>
    <property type="match status" value="1"/>
</dbReference>
<keyword evidence="1" id="KW-1133">Transmembrane helix</keyword>
<dbReference type="PANTHER" id="PTHR23028:SF53">
    <property type="entry name" value="ACYL_TRANSF_3 DOMAIN-CONTAINING PROTEIN"/>
    <property type="match status" value="1"/>
</dbReference>
<feature type="domain" description="Acyltransferase 3" evidence="2">
    <location>
        <begin position="22"/>
        <end position="368"/>
    </location>
</feature>
<dbReference type="InterPro" id="IPR050879">
    <property type="entry name" value="Acyltransferase_3"/>
</dbReference>
<feature type="transmembrane region" description="Helical" evidence="1">
    <location>
        <begin position="118"/>
        <end position="135"/>
    </location>
</feature>
<reference evidence="3 4" key="1">
    <citation type="submission" date="2020-12" db="EMBL/GenBank/DDBJ databases">
        <title>Bacterial novel species Pedobacter sp. SD-b isolated from soil.</title>
        <authorList>
            <person name="Jung H.-Y."/>
        </authorList>
    </citation>
    <scope>NUCLEOTIDE SEQUENCE [LARGE SCALE GENOMIC DNA]</scope>
    <source>
        <strain evidence="3 4">SD-b</strain>
    </source>
</reference>
<proteinExistence type="predicted"/>
<keyword evidence="1" id="KW-0812">Transmembrane</keyword>
<comment type="caution">
    <text evidence="3">The sequence shown here is derived from an EMBL/GenBank/DDBJ whole genome shotgun (WGS) entry which is preliminary data.</text>
</comment>
<feature type="transmembrane region" description="Helical" evidence="1">
    <location>
        <begin position="211"/>
        <end position="229"/>
    </location>
</feature>
<protein>
    <submittedName>
        <fullName evidence="3">Acyltransferase</fullName>
    </submittedName>
</protein>
<evidence type="ECO:0000313" key="3">
    <source>
        <dbReference type="EMBL" id="MBK0382063.1"/>
    </source>
</evidence>
<gene>
    <name evidence="3" type="ORF">I5M32_03745</name>
</gene>
<keyword evidence="3" id="KW-0012">Acyltransferase</keyword>
<dbReference type="InterPro" id="IPR002656">
    <property type="entry name" value="Acyl_transf_3_dom"/>
</dbReference>
<dbReference type="Proteomes" id="UP000660024">
    <property type="component" value="Unassembled WGS sequence"/>
</dbReference>
<feature type="transmembrane region" description="Helical" evidence="1">
    <location>
        <begin position="289"/>
        <end position="306"/>
    </location>
</feature>
<accession>A0ABS1BGS4</accession>
<evidence type="ECO:0000313" key="4">
    <source>
        <dbReference type="Proteomes" id="UP000660024"/>
    </source>
</evidence>
<keyword evidence="4" id="KW-1185">Reference proteome</keyword>
<evidence type="ECO:0000259" key="2">
    <source>
        <dbReference type="Pfam" id="PF01757"/>
    </source>
</evidence>
<dbReference type="EMBL" id="JAEHFY010000004">
    <property type="protein sequence ID" value="MBK0382063.1"/>
    <property type="molecule type" value="Genomic_DNA"/>
</dbReference>
<evidence type="ECO:0000256" key="1">
    <source>
        <dbReference type="SAM" id="Phobius"/>
    </source>
</evidence>
<feature type="transmembrane region" description="Helical" evidence="1">
    <location>
        <begin position="326"/>
        <end position="343"/>
    </location>
</feature>
<dbReference type="GO" id="GO:0016746">
    <property type="term" value="F:acyltransferase activity"/>
    <property type="evidence" value="ECO:0007669"/>
    <property type="project" value="UniProtKB-KW"/>
</dbReference>
<feature type="transmembrane region" description="Helical" evidence="1">
    <location>
        <begin position="24"/>
        <end position="42"/>
    </location>
</feature>
<feature type="transmembrane region" description="Helical" evidence="1">
    <location>
        <begin position="147"/>
        <end position="167"/>
    </location>
</feature>
<organism evidence="3 4">
    <name type="scientific">Pedobacter segetis</name>
    <dbReference type="NCBI Taxonomy" id="2793069"/>
    <lineage>
        <taxon>Bacteria</taxon>
        <taxon>Pseudomonadati</taxon>
        <taxon>Bacteroidota</taxon>
        <taxon>Sphingobacteriia</taxon>
        <taxon>Sphingobacteriales</taxon>
        <taxon>Sphingobacteriaceae</taxon>
        <taxon>Pedobacter</taxon>
    </lineage>
</organism>
<feature type="transmembrane region" description="Helical" evidence="1">
    <location>
        <begin position="63"/>
        <end position="89"/>
    </location>
</feature>
<dbReference type="RefSeq" id="WP_200584842.1">
    <property type="nucleotide sequence ID" value="NZ_JAEHFY010000004.1"/>
</dbReference>
<keyword evidence="3" id="KW-0808">Transferase</keyword>